<reference evidence="3" key="1">
    <citation type="journal article" date="1997" name="Gene">
        <title>The complete nucleotide sequence and functional organization of Bacillus subtilis bacteriophage SPP1.</title>
        <authorList>
            <person name="Alonso J.C."/>
            <person name="Luder G."/>
            <person name="Stiege A.C."/>
            <person name="Chai S."/>
            <person name="Weise F."/>
            <person name="Trautner T.A."/>
        </authorList>
    </citation>
    <scope>NUCLEOTIDE SEQUENCE [LARGE SCALE GENOMIC DNA]</scope>
</reference>
<dbReference type="EMBL" id="X97918">
    <property type="protein sequence ID" value="CAA66586.1"/>
    <property type="molecule type" value="Genomic_DNA"/>
</dbReference>
<organismHost>
    <name type="scientific">Bacillus subtilis</name>
    <dbReference type="NCBI Taxonomy" id="1423"/>
</organismHost>
<accession>O48442</accession>
<dbReference type="Proteomes" id="UP000002559">
    <property type="component" value="Segment"/>
</dbReference>
<protein>
    <submittedName>
        <fullName evidence="2">Bacteriophage SPP1 complete nucleotide sequence</fullName>
    </submittedName>
</protein>
<keyword evidence="1" id="KW-0472">Membrane</keyword>
<keyword evidence="1" id="KW-1133">Transmembrane helix</keyword>
<evidence type="ECO:0000313" key="3">
    <source>
        <dbReference type="Proteomes" id="UP000002559"/>
    </source>
</evidence>
<organism evidence="2 3">
    <name type="scientific">Bacillus phage SPP1</name>
    <name type="common">Bacteriophage SPP1</name>
    <dbReference type="NCBI Taxonomy" id="10724"/>
    <lineage>
        <taxon>Viruses</taxon>
        <taxon>Duplodnaviria</taxon>
        <taxon>Heunggongvirae</taxon>
        <taxon>Uroviricota</taxon>
        <taxon>Caudoviricetes</taxon>
        <taxon>Trautnerviridae</taxon>
        <taxon>Polsinellivirinae</taxon>
        <taxon>Rivavirus</taxon>
        <taxon>Rivavirus SPP1</taxon>
    </lineage>
</organism>
<feature type="transmembrane region" description="Helical" evidence="1">
    <location>
        <begin position="86"/>
        <end position="106"/>
    </location>
</feature>
<name>O48442_BPSPP</name>
<keyword evidence="3" id="KW-1185">Reference proteome</keyword>
<dbReference type="PIR" id="T42276">
    <property type="entry name" value="T42276"/>
</dbReference>
<dbReference type="RefSeq" id="NP_690667.1">
    <property type="nucleotide sequence ID" value="NC_004166.2"/>
</dbReference>
<keyword evidence="1" id="KW-0812">Transmembrane</keyword>
<feature type="transmembrane region" description="Helical" evidence="1">
    <location>
        <begin position="49"/>
        <end position="74"/>
    </location>
</feature>
<evidence type="ECO:0000256" key="1">
    <source>
        <dbReference type="SAM" id="Phobius"/>
    </source>
</evidence>
<sequence>MPFDALFQFVVFIMKSIIRLLQLFKLLIQVIKLAFDVFGVYGDCELVRLFGFEGFVFFFQFVNFFLVSVCPLIQNHASIFNADCRFVLLALLIFLNGVNVPSCECLR</sequence>
<dbReference type="GeneID" id="955289"/>
<dbReference type="KEGG" id="vg:955289"/>
<proteinExistence type="predicted"/>
<evidence type="ECO:0000313" key="2">
    <source>
        <dbReference type="EMBL" id="CAA66586.1"/>
    </source>
</evidence>